<protein>
    <submittedName>
        <fullName evidence="3">Uncharacterized protein</fullName>
    </submittedName>
</protein>
<organism evidence="4">
    <name type="scientific">Aureococcus anophagefferens</name>
    <name type="common">Harmful bloom alga</name>
    <dbReference type="NCBI Taxonomy" id="44056"/>
    <lineage>
        <taxon>Eukaryota</taxon>
        <taxon>Sar</taxon>
        <taxon>Stramenopiles</taxon>
        <taxon>Ochrophyta</taxon>
        <taxon>Pelagophyceae</taxon>
        <taxon>Pelagomonadales</taxon>
        <taxon>Pelagomonadaceae</taxon>
        <taxon>Aureococcus</taxon>
    </lineage>
</organism>
<keyword evidence="2" id="KW-0812">Transmembrane</keyword>
<dbReference type="KEGG" id="aaf:AURANDRAFT_68412"/>
<feature type="compositionally biased region" description="Low complexity" evidence="1">
    <location>
        <begin position="111"/>
        <end position="126"/>
    </location>
</feature>
<dbReference type="InParanoid" id="F0YPK1"/>
<sequence length="316" mass="33680">MGKHAYGPPSDMDPETTICMRKIFEAIEDARLRGESDTSSLHYKRHTKLKAKNALSHSQSVDSIESFGSRPEFVVRGLGTTADVPEGLDAMLSPPKSSKKKKRKKRRKRGGMSAASSLGSAGFSSDLSDAEPEYAEVELYALDDGVRCVAYELLRDGRPTNIVRVVVYDEKNTSRCKDLTPESYGTTGYAPLDELIDDEKAALAALLCSMVGNGSLDDLPRPYTPGAQLGPAPRPSSPVTASILADSICCYVAAVVALDYSVASTLSQCSMLVTGAWGILLYDELGGDARRLALYATGASVVVAGAGVVSYYGTTE</sequence>
<evidence type="ECO:0000256" key="2">
    <source>
        <dbReference type="SAM" id="Phobius"/>
    </source>
</evidence>
<reference evidence="3 4" key="1">
    <citation type="journal article" date="2011" name="Proc. Natl. Acad. Sci. U.S.A.">
        <title>Niche of harmful alga Aureococcus anophagefferens revealed through ecogenomics.</title>
        <authorList>
            <person name="Gobler C.J."/>
            <person name="Berry D.L."/>
            <person name="Dyhrman S.T."/>
            <person name="Wilhelm S.W."/>
            <person name="Salamov A."/>
            <person name="Lobanov A.V."/>
            <person name="Zhang Y."/>
            <person name="Collier J.L."/>
            <person name="Wurch L.L."/>
            <person name="Kustka A.B."/>
            <person name="Dill B.D."/>
            <person name="Shah M."/>
            <person name="VerBerkmoes N.C."/>
            <person name="Kuo A."/>
            <person name="Terry A."/>
            <person name="Pangilinan J."/>
            <person name="Lindquist E.A."/>
            <person name="Lucas S."/>
            <person name="Paulsen I.T."/>
            <person name="Hattenrath-Lehmann T.K."/>
            <person name="Talmage S.C."/>
            <person name="Walker E.A."/>
            <person name="Koch F."/>
            <person name="Burson A.M."/>
            <person name="Marcoval M.A."/>
            <person name="Tang Y.Z."/>
            <person name="Lecleir G.R."/>
            <person name="Coyne K.J."/>
            <person name="Berg G.M."/>
            <person name="Bertrand E.M."/>
            <person name="Saito M.A."/>
            <person name="Gladyshev V.N."/>
            <person name="Grigoriev I.V."/>
        </authorList>
    </citation>
    <scope>NUCLEOTIDE SEQUENCE [LARGE SCALE GENOMIC DNA]</scope>
    <source>
        <strain evidence="4">CCMP 1984</strain>
    </source>
</reference>
<keyword evidence="2" id="KW-0472">Membrane</keyword>
<accession>F0YPK1</accession>
<dbReference type="Proteomes" id="UP000002729">
    <property type="component" value="Unassembled WGS sequence"/>
</dbReference>
<dbReference type="EMBL" id="GL833237">
    <property type="protein sequence ID" value="EGB02959.1"/>
    <property type="molecule type" value="Genomic_DNA"/>
</dbReference>
<dbReference type="RefSeq" id="XP_009042342.1">
    <property type="nucleotide sequence ID" value="XM_009044094.1"/>
</dbReference>
<keyword evidence="2" id="KW-1133">Transmembrane helix</keyword>
<feature type="region of interest" description="Disordered" evidence="1">
    <location>
        <begin position="84"/>
        <end position="126"/>
    </location>
</feature>
<name>F0YPK1_AURAN</name>
<feature type="compositionally biased region" description="Basic residues" evidence="1">
    <location>
        <begin position="97"/>
        <end position="110"/>
    </location>
</feature>
<keyword evidence="4" id="KW-1185">Reference proteome</keyword>
<evidence type="ECO:0000256" key="1">
    <source>
        <dbReference type="SAM" id="MobiDB-lite"/>
    </source>
</evidence>
<dbReference type="OrthoDB" id="233312at2759"/>
<feature type="transmembrane region" description="Helical" evidence="2">
    <location>
        <begin position="292"/>
        <end position="313"/>
    </location>
</feature>
<proteinExistence type="predicted"/>
<evidence type="ECO:0000313" key="3">
    <source>
        <dbReference type="EMBL" id="EGB02959.1"/>
    </source>
</evidence>
<dbReference type="AlphaFoldDB" id="F0YPK1"/>
<evidence type="ECO:0000313" key="4">
    <source>
        <dbReference type="Proteomes" id="UP000002729"/>
    </source>
</evidence>
<gene>
    <name evidence="3" type="ORF">AURANDRAFT_68412</name>
</gene>
<dbReference type="GeneID" id="20226782"/>